<evidence type="ECO:0000256" key="2">
    <source>
        <dbReference type="PIRSR" id="PIRSR605754-1"/>
    </source>
</evidence>
<gene>
    <name evidence="4" type="ORF">E0H50_00305</name>
</gene>
<dbReference type="InterPro" id="IPR042001">
    <property type="entry name" value="Sortase_F"/>
</dbReference>
<feature type="compositionally biased region" description="Low complexity" evidence="3">
    <location>
        <begin position="30"/>
        <end position="51"/>
    </location>
</feature>
<protein>
    <submittedName>
        <fullName evidence="4">Class F sortase</fullName>
    </submittedName>
</protein>
<accession>A0A4R0JBZ9</accession>
<dbReference type="InterPro" id="IPR005754">
    <property type="entry name" value="Sortase"/>
</dbReference>
<dbReference type="InterPro" id="IPR023365">
    <property type="entry name" value="Sortase_dom-sf"/>
</dbReference>
<sequence length="209" mass="21606">MRTDGSENRQQAGGATTSPVGTTGSAPRRTTTAPSPSAGSTQQTSPTQPQQSGPPPEVRSTARPQPSDPIRLSVPRLGVSARVLSIRARGGTLVPPSNPLLVGWWSDGARPGATKGSAIITGHTVHTGGGAFDDLDRLTAGDAVAVTTRRGAISYVVTSVTVYRKRALAKQAAKVFDQSVPGRLVLVTCEDWDGTAYLSNAVVIAVPKT</sequence>
<comment type="caution">
    <text evidence="4">The sequence shown here is derived from an EMBL/GenBank/DDBJ whole genome shotgun (WGS) entry which is preliminary data.</text>
</comment>
<dbReference type="EMBL" id="SJKA01000001">
    <property type="protein sequence ID" value="TCC42974.1"/>
    <property type="molecule type" value="Genomic_DNA"/>
</dbReference>
<dbReference type="SUPFAM" id="SSF63817">
    <property type="entry name" value="Sortase"/>
    <property type="match status" value="1"/>
</dbReference>
<name>A0A4R0JBZ9_9ACTN</name>
<organism evidence="4 5">
    <name type="scientific">Kribbella sindirgiensis</name>
    <dbReference type="NCBI Taxonomy" id="1124744"/>
    <lineage>
        <taxon>Bacteria</taxon>
        <taxon>Bacillati</taxon>
        <taxon>Actinomycetota</taxon>
        <taxon>Actinomycetes</taxon>
        <taxon>Propionibacteriales</taxon>
        <taxon>Kribbellaceae</taxon>
        <taxon>Kribbella</taxon>
    </lineage>
</organism>
<feature type="active site" description="Acyl-thioester intermediate" evidence="2">
    <location>
        <position position="189"/>
    </location>
</feature>
<evidence type="ECO:0000313" key="4">
    <source>
        <dbReference type="EMBL" id="TCC42974.1"/>
    </source>
</evidence>
<dbReference type="AlphaFoldDB" id="A0A4R0JBZ9"/>
<dbReference type="Gene3D" id="2.40.260.10">
    <property type="entry name" value="Sortase"/>
    <property type="match status" value="1"/>
</dbReference>
<proteinExistence type="predicted"/>
<dbReference type="GO" id="GO:0016787">
    <property type="term" value="F:hydrolase activity"/>
    <property type="evidence" value="ECO:0007669"/>
    <property type="project" value="UniProtKB-KW"/>
</dbReference>
<feature type="region of interest" description="Disordered" evidence="3">
    <location>
        <begin position="1"/>
        <end position="74"/>
    </location>
</feature>
<dbReference type="Pfam" id="PF04203">
    <property type="entry name" value="Sortase"/>
    <property type="match status" value="1"/>
</dbReference>
<dbReference type="Proteomes" id="UP000292695">
    <property type="component" value="Unassembled WGS sequence"/>
</dbReference>
<evidence type="ECO:0000256" key="1">
    <source>
        <dbReference type="ARBA" id="ARBA00022801"/>
    </source>
</evidence>
<feature type="active site" description="Proton donor/acceptor" evidence="2">
    <location>
        <position position="123"/>
    </location>
</feature>
<feature type="compositionally biased region" description="Polar residues" evidence="3">
    <location>
        <begin position="8"/>
        <end position="29"/>
    </location>
</feature>
<evidence type="ECO:0000256" key="3">
    <source>
        <dbReference type="SAM" id="MobiDB-lite"/>
    </source>
</evidence>
<evidence type="ECO:0000313" key="5">
    <source>
        <dbReference type="Proteomes" id="UP000292695"/>
    </source>
</evidence>
<reference evidence="4 5" key="1">
    <citation type="submission" date="2019-02" db="EMBL/GenBank/DDBJ databases">
        <title>Kribbella capetownensis sp. nov. and Kribbella speibonae sp. nov., isolated from soil.</title>
        <authorList>
            <person name="Curtis S.M."/>
            <person name="Norton I."/>
            <person name="Everest G.J."/>
            <person name="Meyers P.R."/>
        </authorList>
    </citation>
    <scope>NUCLEOTIDE SEQUENCE [LARGE SCALE GENOMIC DNA]</scope>
    <source>
        <strain evidence="4 5">DSM 27082</strain>
    </source>
</reference>
<keyword evidence="5" id="KW-1185">Reference proteome</keyword>
<dbReference type="OrthoDB" id="525039at2"/>
<keyword evidence="1" id="KW-0378">Hydrolase</keyword>
<dbReference type="CDD" id="cd05829">
    <property type="entry name" value="Sortase_F"/>
    <property type="match status" value="1"/>
</dbReference>